<accession>A0A1W0VS62</accession>
<evidence type="ECO:0000256" key="1">
    <source>
        <dbReference type="SAM" id="MobiDB-lite"/>
    </source>
</evidence>
<name>A0A1W0VS62_SORBI</name>
<organism evidence="2 3">
    <name type="scientific">Sorghum bicolor</name>
    <name type="common">Sorghum</name>
    <name type="synonym">Sorghum vulgare</name>
    <dbReference type="NCBI Taxonomy" id="4558"/>
    <lineage>
        <taxon>Eukaryota</taxon>
        <taxon>Viridiplantae</taxon>
        <taxon>Streptophyta</taxon>
        <taxon>Embryophyta</taxon>
        <taxon>Tracheophyta</taxon>
        <taxon>Spermatophyta</taxon>
        <taxon>Magnoliopsida</taxon>
        <taxon>Liliopsida</taxon>
        <taxon>Poales</taxon>
        <taxon>Poaceae</taxon>
        <taxon>PACMAD clade</taxon>
        <taxon>Panicoideae</taxon>
        <taxon>Andropogonodae</taxon>
        <taxon>Andropogoneae</taxon>
        <taxon>Sorghinae</taxon>
        <taxon>Sorghum</taxon>
    </lineage>
</organism>
<dbReference type="EMBL" id="CM000769">
    <property type="protein sequence ID" value="OQU76095.1"/>
    <property type="molecule type" value="Genomic_DNA"/>
</dbReference>
<reference evidence="3" key="2">
    <citation type="journal article" date="2018" name="Plant J.">
        <title>The Sorghum bicolor reference genome: improved assembly, gene annotations, a transcriptome atlas, and signatures of genome organization.</title>
        <authorList>
            <person name="McCormick R.F."/>
            <person name="Truong S.K."/>
            <person name="Sreedasyam A."/>
            <person name="Jenkins J."/>
            <person name="Shu S."/>
            <person name="Sims D."/>
            <person name="Kennedy M."/>
            <person name="Amirebrahimi M."/>
            <person name="Weers B.D."/>
            <person name="McKinley B."/>
            <person name="Mattison A."/>
            <person name="Morishige D.T."/>
            <person name="Grimwood J."/>
            <person name="Schmutz J."/>
            <person name="Mullet J.E."/>
        </authorList>
    </citation>
    <scope>NUCLEOTIDE SEQUENCE [LARGE SCALE GENOMIC DNA]</scope>
    <source>
        <strain evidence="3">cv. BTx623</strain>
    </source>
</reference>
<evidence type="ECO:0000313" key="3">
    <source>
        <dbReference type="Proteomes" id="UP000000768"/>
    </source>
</evidence>
<feature type="region of interest" description="Disordered" evidence="1">
    <location>
        <begin position="1"/>
        <end position="52"/>
    </location>
</feature>
<evidence type="ECO:0000313" key="2">
    <source>
        <dbReference type="EMBL" id="OQU76095.1"/>
    </source>
</evidence>
<keyword evidence="3" id="KW-1185">Reference proteome</keyword>
<dbReference type="Proteomes" id="UP000000768">
    <property type="component" value="Chromosome 10"/>
</dbReference>
<dbReference type="AlphaFoldDB" id="A0A1W0VS62"/>
<protein>
    <submittedName>
        <fullName evidence="2">Uncharacterized protein</fullName>
    </submittedName>
</protein>
<reference evidence="2 3" key="1">
    <citation type="journal article" date="2009" name="Nature">
        <title>The Sorghum bicolor genome and the diversification of grasses.</title>
        <authorList>
            <person name="Paterson A.H."/>
            <person name="Bowers J.E."/>
            <person name="Bruggmann R."/>
            <person name="Dubchak I."/>
            <person name="Grimwood J."/>
            <person name="Gundlach H."/>
            <person name="Haberer G."/>
            <person name="Hellsten U."/>
            <person name="Mitros T."/>
            <person name="Poliakov A."/>
            <person name="Schmutz J."/>
            <person name="Spannagl M."/>
            <person name="Tang H."/>
            <person name="Wang X."/>
            <person name="Wicker T."/>
            <person name="Bharti A.K."/>
            <person name="Chapman J."/>
            <person name="Feltus F.A."/>
            <person name="Gowik U."/>
            <person name="Grigoriev I.V."/>
            <person name="Lyons E."/>
            <person name="Maher C.A."/>
            <person name="Martis M."/>
            <person name="Narechania A."/>
            <person name="Otillar R.P."/>
            <person name="Penning B.W."/>
            <person name="Salamov A.A."/>
            <person name="Wang Y."/>
            <person name="Zhang L."/>
            <person name="Carpita N.C."/>
            <person name="Freeling M."/>
            <person name="Gingle A.R."/>
            <person name="Hash C.T."/>
            <person name="Keller B."/>
            <person name="Klein P."/>
            <person name="Kresovich S."/>
            <person name="McCann M.C."/>
            <person name="Ming R."/>
            <person name="Peterson D.G."/>
            <person name="Mehboob-ur-Rahman"/>
            <person name="Ware D."/>
            <person name="Westhoff P."/>
            <person name="Mayer K.F."/>
            <person name="Messing J."/>
            <person name="Rokhsar D.S."/>
        </authorList>
    </citation>
    <scope>NUCLEOTIDE SEQUENCE [LARGE SCALE GENOMIC DNA]</scope>
    <source>
        <strain evidence="3">cv. BTx623</strain>
    </source>
</reference>
<sequence>MEFSSAHRRRMDHQSAAASNHCGESPTSQVGPSPLGPSLGSHVGASHPSQSP</sequence>
<feature type="compositionally biased region" description="Basic residues" evidence="1">
    <location>
        <begin position="1"/>
        <end position="11"/>
    </location>
</feature>
<proteinExistence type="predicted"/>
<dbReference type="InParanoid" id="A0A1W0VS62"/>
<dbReference type="Gramene" id="OQU76095">
    <property type="protein sequence ID" value="OQU76095"/>
    <property type="gene ID" value="SORBI_3010G091333"/>
</dbReference>
<gene>
    <name evidence="2" type="ORF">SORBI_3010G091333</name>
</gene>